<feature type="domain" description="Tr-type G" evidence="13">
    <location>
        <begin position="64"/>
        <end position="259"/>
    </location>
</feature>
<dbReference type="KEGG" id="tca:661515"/>
<dbReference type="InterPro" id="IPR041709">
    <property type="entry name" value="EF-Tu_GTP-bd"/>
</dbReference>
<comment type="subcellular location">
    <subcellularLocation>
        <location evidence="1">Cytoplasm</location>
    </subcellularLocation>
</comment>
<evidence type="ECO:0000256" key="7">
    <source>
        <dbReference type="ARBA" id="ARBA00022741"/>
    </source>
</evidence>
<dbReference type="NCBIfam" id="NF000766">
    <property type="entry name" value="PRK00049.1"/>
    <property type="match status" value="1"/>
</dbReference>
<reference evidence="14 15" key="2">
    <citation type="journal article" date="2010" name="Nucleic Acids Res.">
        <title>BeetleBase in 2010: revisions to provide comprehensive genomic information for Tribolium castaneum.</title>
        <authorList>
            <person name="Kim H.S."/>
            <person name="Murphy T."/>
            <person name="Xia J."/>
            <person name="Caragea D."/>
            <person name="Park Y."/>
            <person name="Beeman R.W."/>
            <person name="Lorenzen M.D."/>
            <person name="Butcher S."/>
            <person name="Manak J.R."/>
            <person name="Brown S.J."/>
        </authorList>
    </citation>
    <scope>GENOME REANNOTATION</scope>
    <source>
        <strain evidence="14 15">Georgia GA2</strain>
    </source>
</reference>
<evidence type="ECO:0000256" key="10">
    <source>
        <dbReference type="ARBA" id="ARBA00022842"/>
    </source>
</evidence>
<organism evidence="14 15">
    <name type="scientific">Tribolium castaneum</name>
    <name type="common">Red flour beetle</name>
    <dbReference type="NCBI Taxonomy" id="7070"/>
    <lineage>
        <taxon>Eukaryota</taxon>
        <taxon>Metazoa</taxon>
        <taxon>Ecdysozoa</taxon>
        <taxon>Arthropoda</taxon>
        <taxon>Hexapoda</taxon>
        <taxon>Insecta</taxon>
        <taxon>Pterygota</taxon>
        <taxon>Neoptera</taxon>
        <taxon>Endopterygota</taxon>
        <taxon>Coleoptera</taxon>
        <taxon>Polyphaga</taxon>
        <taxon>Cucujiformia</taxon>
        <taxon>Tenebrionidae</taxon>
        <taxon>Tenebrionidae incertae sedis</taxon>
        <taxon>Tribolium</taxon>
    </lineage>
</organism>
<dbReference type="InterPro" id="IPR004160">
    <property type="entry name" value="Transl_elong_EFTu/EF1A_C"/>
</dbReference>
<dbReference type="PROSITE" id="PS51722">
    <property type="entry name" value="G_TR_2"/>
    <property type="match status" value="1"/>
</dbReference>
<protein>
    <recommendedName>
        <fullName evidence="4">protein-synthesizing GTPase</fullName>
        <ecNumber evidence="4">3.6.5.3</ecNumber>
    </recommendedName>
</protein>
<keyword evidence="8 14" id="KW-0251">Elongation factor</keyword>
<dbReference type="FunFam" id="3.40.50.300:FF:000576">
    <property type="entry name" value="Elongation factor Tu"/>
    <property type="match status" value="1"/>
</dbReference>
<reference evidence="14 15" key="1">
    <citation type="journal article" date="2008" name="Nature">
        <title>The genome of the model beetle and pest Tribolium castaneum.</title>
        <authorList>
            <consortium name="Tribolium Genome Sequencing Consortium"/>
            <person name="Richards S."/>
            <person name="Gibbs R.A."/>
            <person name="Weinstock G.M."/>
            <person name="Brown S.J."/>
            <person name="Denell R."/>
            <person name="Beeman R.W."/>
            <person name="Gibbs R."/>
            <person name="Beeman R.W."/>
            <person name="Brown S.J."/>
            <person name="Bucher G."/>
            <person name="Friedrich M."/>
            <person name="Grimmelikhuijzen C.J."/>
            <person name="Klingler M."/>
            <person name="Lorenzen M."/>
            <person name="Richards S."/>
            <person name="Roth S."/>
            <person name="Schroder R."/>
            <person name="Tautz D."/>
            <person name="Zdobnov E.M."/>
            <person name="Muzny D."/>
            <person name="Gibbs R.A."/>
            <person name="Weinstock G.M."/>
            <person name="Attaway T."/>
            <person name="Bell S."/>
            <person name="Buhay C.J."/>
            <person name="Chandrabose M.N."/>
            <person name="Chavez D."/>
            <person name="Clerk-Blankenburg K.P."/>
            <person name="Cree A."/>
            <person name="Dao M."/>
            <person name="Davis C."/>
            <person name="Chacko J."/>
            <person name="Dinh H."/>
            <person name="Dugan-Rocha S."/>
            <person name="Fowler G."/>
            <person name="Garner T.T."/>
            <person name="Garnes J."/>
            <person name="Gnirke A."/>
            <person name="Hawes A."/>
            <person name="Hernandez J."/>
            <person name="Hines S."/>
            <person name="Holder M."/>
            <person name="Hume J."/>
            <person name="Jhangiani S.N."/>
            <person name="Joshi V."/>
            <person name="Khan Z.M."/>
            <person name="Jackson L."/>
            <person name="Kovar C."/>
            <person name="Kowis A."/>
            <person name="Lee S."/>
            <person name="Lewis L.R."/>
            <person name="Margolis J."/>
            <person name="Morgan M."/>
            <person name="Nazareth L.V."/>
            <person name="Nguyen N."/>
            <person name="Okwuonu G."/>
            <person name="Parker D."/>
            <person name="Richards S."/>
            <person name="Ruiz S.J."/>
            <person name="Santibanez J."/>
            <person name="Savard J."/>
            <person name="Scherer S.E."/>
            <person name="Schneider B."/>
            <person name="Sodergren E."/>
            <person name="Tautz D."/>
            <person name="Vattahil S."/>
            <person name="Villasana D."/>
            <person name="White C.S."/>
            <person name="Wright R."/>
            <person name="Park Y."/>
            <person name="Beeman R.W."/>
            <person name="Lord J."/>
            <person name="Oppert B."/>
            <person name="Lorenzen M."/>
            <person name="Brown S."/>
            <person name="Wang L."/>
            <person name="Savard J."/>
            <person name="Tautz D."/>
            <person name="Richards S."/>
            <person name="Weinstock G."/>
            <person name="Gibbs R.A."/>
            <person name="Liu Y."/>
            <person name="Worley K."/>
            <person name="Weinstock G."/>
            <person name="Elsik C.G."/>
            <person name="Reese J.T."/>
            <person name="Elhaik E."/>
            <person name="Landan G."/>
            <person name="Graur D."/>
            <person name="Arensburger P."/>
            <person name="Atkinson P."/>
            <person name="Beeman R.W."/>
            <person name="Beidler J."/>
            <person name="Brown S.J."/>
            <person name="Demuth J.P."/>
            <person name="Drury D.W."/>
            <person name="Du Y.Z."/>
            <person name="Fujiwara H."/>
            <person name="Lorenzen M."/>
            <person name="Maselli V."/>
            <person name="Osanai M."/>
            <person name="Park Y."/>
            <person name="Robertson H.M."/>
            <person name="Tu Z."/>
            <person name="Wang J.J."/>
            <person name="Wang S."/>
            <person name="Richards S."/>
            <person name="Song H."/>
            <person name="Zhang L."/>
            <person name="Sodergren E."/>
            <person name="Werner D."/>
            <person name="Stanke M."/>
            <person name="Morgenstern B."/>
            <person name="Solovyev V."/>
            <person name="Kosarev P."/>
            <person name="Brown G."/>
            <person name="Chen H.C."/>
            <person name="Ermolaeva O."/>
            <person name="Hlavina W."/>
            <person name="Kapustin Y."/>
            <person name="Kiryutin B."/>
            <person name="Kitts P."/>
            <person name="Maglott D."/>
            <person name="Pruitt K."/>
            <person name="Sapojnikov V."/>
            <person name="Souvorov A."/>
            <person name="Mackey A.J."/>
            <person name="Waterhouse R.M."/>
            <person name="Wyder S."/>
            <person name="Zdobnov E.M."/>
            <person name="Zdobnov E.M."/>
            <person name="Wyder S."/>
            <person name="Kriventseva E.V."/>
            <person name="Kadowaki T."/>
            <person name="Bork P."/>
            <person name="Aranda M."/>
            <person name="Bao R."/>
            <person name="Beermann A."/>
            <person name="Berns N."/>
            <person name="Bolognesi R."/>
            <person name="Bonneton F."/>
            <person name="Bopp D."/>
            <person name="Brown S.J."/>
            <person name="Bucher G."/>
            <person name="Butts T."/>
            <person name="Chaumot A."/>
            <person name="Denell R.E."/>
            <person name="Ferrier D.E."/>
            <person name="Friedrich M."/>
            <person name="Gordon C.M."/>
            <person name="Jindra M."/>
            <person name="Klingler M."/>
            <person name="Lan Q."/>
            <person name="Lattorff H.M."/>
            <person name="Laudet V."/>
            <person name="von Levetsow C."/>
            <person name="Liu Z."/>
            <person name="Lutz R."/>
            <person name="Lynch J.A."/>
            <person name="da Fonseca R.N."/>
            <person name="Posnien N."/>
            <person name="Reuter R."/>
            <person name="Roth S."/>
            <person name="Savard J."/>
            <person name="Schinko J.B."/>
            <person name="Schmitt C."/>
            <person name="Schoppmeier M."/>
            <person name="Schroder R."/>
            <person name="Shippy T.D."/>
            <person name="Simonnet F."/>
            <person name="Marques-Souza H."/>
            <person name="Tautz D."/>
            <person name="Tomoyasu Y."/>
            <person name="Trauner J."/>
            <person name="Van der Zee M."/>
            <person name="Vervoort M."/>
            <person name="Wittkopp N."/>
            <person name="Wimmer E.A."/>
            <person name="Yang X."/>
            <person name="Jones A.K."/>
            <person name="Sattelle D.B."/>
            <person name="Ebert P.R."/>
            <person name="Nelson D."/>
            <person name="Scott J.G."/>
            <person name="Beeman R.W."/>
            <person name="Muthukrishnan S."/>
            <person name="Kramer K.J."/>
            <person name="Arakane Y."/>
            <person name="Beeman R.W."/>
            <person name="Zhu Q."/>
            <person name="Hogenkamp D."/>
            <person name="Dixit R."/>
            <person name="Oppert B."/>
            <person name="Jiang H."/>
            <person name="Zou Z."/>
            <person name="Marshall J."/>
            <person name="Elpidina E."/>
            <person name="Vinokurov K."/>
            <person name="Oppert C."/>
            <person name="Zou Z."/>
            <person name="Evans J."/>
            <person name="Lu Z."/>
            <person name="Zhao P."/>
            <person name="Sumathipala N."/>
            <person name="Altincicek B."/>
            <person name="Vilcinskas A."/>
            <person name="Williams M."/>
            <person name="Hultmark D."/>
            <person name="Hetru C."/>
            <person name="Jiang H."/>
            <person name="Grimmelikhuijzen C.J."/>
            <person name="Hauser F."/>
            <person name="Cazzamali G."/>
            <person name="Williamson M."/>
            <person name="Park Y."/>
            <person name="Li B."/>
            <person name="Tanaka Y."/>
            <person name="Predel R."/>
            <person name="Neupert S."/>
            <person name="Schachtner J."/>
            <person name="Verleyen P."/>
            <person name="Raible F."/>
            <person name="Bork P."/>
            <person name="Friedrich M."/>
            <person name="Walden K.K."/>
            <person name="Robertson H.M."/>
            <person name="Angeli S."/>
            <person name="Foret S."/>
            <person name="Bucher G."/>
            <person name="Schuetz S."/>
            <person name="Maleszka R."/>
            <person name="Wimmer E.A."/>
            <person name="Beeman R.W."/>
            <person name="Lorenzen M."/>
            <person name="Tomoyasu Y."/>
            <person name="Miller S.C."/>
            <person name="Grossmann D."/>
            <person name="Bucher G."/>
        </authorList>
    </citation>
    <scope>NUCLEOTIDE SEQUENCE [LARGE SCALE GENOMIC DNA]</scope>
    <source>
        <strain evidence="14 15">Georgia GA2</strain>
    </source>
</reference>
<dbReference type="GO" id="GO:0005525">
    <property type="term" value="F:GTP binding"/>
    <property type="evidence" value="ECO:0007669"/>
    <property type="project" value="UniProtKB-KW"/>
</dbReference>
<evidence type="ECO:0000256" key="6">
    <source>
        <dbReference type="ARBA" id="ARBA00022723"/>
    </source>
</evidence>
<dbReference type="Gene3D" id="3.40.50.300">
    <property type="entry name" value="P-loop containing nucleotide triphosphate hydrolases"/>
    <property type="match status" value="1"/>
</dbReference>
<dbReference type="InterPro" id="IPR000795">
    <property type="entry name" value="T_Tr_GTP-bd_dom"/>
</dbReference>
<dbReference type="InterPro" id="IPR005225">
    <property type="entry name" value="Small_GTP-bd"/>
</dbReference>
<dbReference type="SUPFAM" id="SSF50465">
    <property type="entry name" value="EF-Tu/eEF-1alpha/eIF2-gamma C-terminal domain"/>
    <property type="match status" value="1"/>
</dbReference>
<evidence type="ECO:0000256" key="4">
    <source>
        <dbReference type="ARBA" id="ARBA00011986"/>
    </source>
</evidence>
<dbReference type="InterPro" id="IPR033720">
    <property type="entry name" value="EFTU_2"/>
</dbReference>
<dbReference type="EC" id="3.6.5.3" evidence="4"/>
<dbReference type="Pfam" id="PF00009">
    <property type="entry name" value="GTP_EFTU"/>
    <property type="match status" value="1"/>
</dbReference>
<evidence type="ECO:0000256" key="5">
    <source>
        <dbReference type="ARBA" id="ARBA00022490"/>
    </source>
</evidence>
<dbReference type="InterPro" id="IPR031157">
    <property type="entry name" value="G_TR_CS"/>
</dbReference>
<dbReference type="OMA" id="PFDRIDR"/>
<keyword evidence="10" id="KW-0460">Magnesium</keyword>
<dbReference type="Pfam" id="PF03143">
    <property type="entry name" value="GTP_EFTU_D3"/>
    <property type="match status" value="1"/>
</dbReference>
<evidence type="ECO:0000256" key="1">
    <source>
        <dbReference type="ARBA" id="ARBA00004496"/>
    </source>
</evidence>
<dbReference type="AlphaFoldDB" id="D6WPW8"/>
<keyword evidence="15" id="KW-1185">Reference proteome</keyword>
<dbReference type="STRING" id="7070.D6WPW8"/>
<dbReference type="GO" id="GO:0003924">
    <property type="term" value="F:GTPase activity"/>
    <property type="evidence" value="ECO:0007669"/>
    <property type="project" value="InterPro"/>
</dbReference>
<gene>
    <name evidence="14" type="primary">AUGUSTUS-3.0.2_09832</name>
    <name evidence="14" type="ORF">TcasGA2_TC009832</name>
</gene>
<dbReference type="FunFam" id="2.40.30.10:FF:000085">
    <property type="entry name" value="Elongation factor Tu"/>
    <property type="match status" value="1"/>
</dbReference>
<dbReference type="eggNOG" id="KOG0460">
    <property type="taxonomic scope" value="Eukaryota"/>
</dbReference>
<proteinExistence type="inferred from homology"/>
<evidence type="ECO:0000256" key="8">
    <source>
        <dbReference type="ARBA" id="ARBA00022768"/>
    </source>
</evidence>
<evidence type="ECO:0000256" key="3">
    <source>
        <dbReference type="ARBA" id="ARBA00011245"/>
    </source>
</evidence>
<keyword evidence="7" id="KW-0547">Nucleotide-binding</keyword>
<dbReference type="GO" id="GO:0070125">
    <property type="term" value="P:mitochondrial translational elongation"/>
    <property type="evidence" value="ECO:0000318"/>
    <property type="project" value="GO_Central"/>
</dbReference>
<keyword evidence="11" id="KW-0648">Protein biosynthesis</keyword>
<dbReference type="PROSITE" id="PS00301">
    <property type="entry name" value="G_TR_1"/>
    <property type="match status" value="1"/>
</dbReference>
<dbReference type="InterPro" id="IPR050055">
    <property type="entry name" value="EF-Tu_GTPase"/>
</dbReference>
<name>D6WPW8_TRICA</name>
<dbReference type="InterPro" id="IPR009000">
    <property type="entry name" value="Transl_B-barrel_sf"/>
</dbReference>
<dbReference type="SUPFAM" id="SSF52540">
    <property type="entry name" value="P-loop containing nucleoside triphosphate hydrolases"/>
    <property type="match status" value="1"/>
</dbReference>
<dbReference type="NCBIfam" id="NF009373">
    <property type="entry name" value="PRK12736.1"/>
    <property type="match status" value="1"/>
</dbReference>
<dbReference type="InterPro" id="IPR004161">
    <property type="entry name" value="EFTu-like_2"/>
</dbReference>
<dbReference type="CDD" id="cd01884">
    <property type="entry name" value="EF_Tu"/>
    <property type="match status" value="1"/>
</dbReference>
<accession>D6WPW8</accession>
<dbReference type="CDD" id="cd03706">
    <property type="entry name" value="mtEFTU_III"/>
    <property type="match status" value="1"/>
</dbReference>
<comment type="subunit">
    <text evidence="3">Monomer.</text>
</comment>
<dbReference type="FunCoup" id="D6WPW8">
    <property type="interactions" value="52"/>
</dbReference>
<dbReference type="InterPro" id="IPR027417">
    <property type="entry name" value="P-loop_NTPase"/>
</dbReference>
<evidence type="ECO:0000256" key="2">
    <source>
        <dbReference type="ARBA" id="ARBA00007249"/>
    </source>
</evidence>
<comment type="similarity">
    <text evidence="2">Belongs to the TRAFAC class translation factor GTPase superfamily. Classic translation factor GTPase family. EF-Tu/EF-1A subfamily.</text>
</comment>
<dbReference type="NCBIfam" id="NF009372">
    <property type="entry name" value="PRK12735.1"/>
    <property type="match status" value="1"/>
</dbReference>
<dbReference type="OrthoDB" id="2067at2759"/>
<dbReference type="Proteomes" id="UP000007266">
    <property type="component" value="Linkage group 7"/>
</dbReference>
<dbReference type="InterPro" id="IPR009001">
    <property type="entry name" value="Transl_elong_EF1A/Init_IF2_C"/>
</dbReference>
<keyword evidence="9" id="KW-0378">Hydrolase</keyword>
<evidence type="ECO:0000256" key="9">
    <source>
        <dbReference type="ARBA" id="ARBA00022801"/>
    </source>
</evidence>
<dbReference type="NCBIfam" id="TIGR00231">
    <property type="entry name" value="small_GTP"/>
    <property type="match status" value="1"/>
</dbReference>
<dbReference type="HOGENOM" id="CLU_007265_0_0_1"/>
<evidence type="ECO:0000256" key="12">
    <source>
        <dbReference type="ARBA" id="ARBA00023134"/>
    </source>
</evidence>
<dbReference type="Gene3D" id="2.40.30.10">
    <property type="entry name" value="Translation factors"/>
    <property type="match status" value="2"/>
</dbReference>
<sequence length="463" mass="50739">MSKLKLLKLVQVFSPQKALFSSSSGTSLQNSFIFSYRLCHRVSPNLNLSRPALNFRKYSDIADKKHINVGTIGHVDHGKTTLTAAITKILQKDGLASYVSYDEIDKAPEEKARGITINAAHVGYSTKKRHYAHTDCPGHADFIKNMISGASQMDGAILVVAATDGQMPQTREHLLLAKQVGVKNIVVFVNKADLVDNEVLELVELEIRELLEDFGFDSENAPVICGSALKALEGEQSEFGEKAIRKLLDTLDEYIPVPERDFKSPFMVPIDNTFLVPGRGTVVVGTIHRGIVKKNASSELVGFDTKLKTTIGDIQVFKKSVPEAKAGENVGLLLRNVKLKDIQRGMLLCQANSVTLSNRFAGSIYFLAKNEGGRSKPVTGKYIQQLFSKTWSISCRVDLAKGVEMIMPGEHGQVELTLLSKMVMLPGQTFTIRENKVTVATGIITATLPEVVITKNLGKLELG</sequence>
<dbReference type="EMBL" id="KQ971354">
    <property type="protein sequence ID" value="EFA06887.2"/>
    <property type="molecule type" value="Genomic_DNA"/>
</dbReference>
<dbReference type="PANTHER" id="PTHR43721:SF2">
    <property type="entry name" value="ELONGATION FACTOR TU, MITOCHONDRIAL"/>
    <property type="match status" value="1"/>
</dbReference>
<keyword evidence="5" id="KW-0963">Cytoplasm</keyword>
<keyword evidence="6" id="KW-0479">Metal-binding</keyword>
<dbReference type="SUPFAM" id="SSF50447">
    <property type="entry name" value="Translation proteins"/>
    <property type="match status" value="1"/>
</dbReference>
<keyword evidence="12" id="KW-0342">GTP-binding</keyword>
<dbReference type="PANTHER" id="PTHR43721">
    <property type="entry name" value="ELONGATION FACTOR TU-RELATED"/>
    <property type="match status" value="1"/>
</dbReference>
<evidence type="ECO:0000313" key="15">
    <source>
        <dbReference type="Proteomes" id="UP000007266"/>
    </source>
</evidence>
<dbReference type="GO" id="GO:0003746">
    <property type="term" value="F:translation elongation factor activity"/>
    <property type="evidence" value="ECO:0000318"/>
    <property type="project" value="GO_Central"/>
</dbReference>
<dbReference type="CDD" id="cd03697">
    <property type="entry name" value="EFTU_II"/>
    <property type="match status" value="1"/>
</dbReference>
<dbReference type="Pfam" id="PF03144">
    <property type="entry name" value="GTP_EFTU_D2"/>
    <property type="match status" value="1"/>
</dbReference>
<dbReference type="GO" id="GO:0046872">
    <property type="term" value="F:metal ion binding"/>
    <property type="evidence" value="ECO:0007669"/>
    <property type="project" value="UniProtKB-KW"/>
</dbReference>
<dbReference type="GO" id="GO:0005739">
    <property type="term" value="C:mitochondrion"/>
    <property type="evidence" value="ECO:0000318"/>
    <property type="project" value="GO_Central"/>
</dbReference>
<evidence type="ECO:0000313" key="14">
    <source>
        <dbReference type="EMBL" id="EFA06887.2"/>
    </source>
</evidence>
<evidence type="ECO:0000256" key="11">
    <source>
        <dbReference type="ARBA" id="ARBA00022917"/>
    </source>
</evidence>
<evidence type="ECO:0000259" key="13">
    <source>
        <dbReference type="PROSITE" id="PS51722"/>
    </source>
</evidence>
<dbReference type="InParanoid" id="D6WPW8"/>
<dbReference type="PRINTS" id="PR00315">
    <property type="entry name" value="ELONGATNFCT"/>
</dbReference>